<dbReference type="AlphaFoldDB" id="A0A1L9S9D0"/>
<evidence type="ECO:0000313" key="3">
    <source>
        <dbReference type="Proteomes" id="UP000184188"/>
    </source>
</evidence>
<feature type="transmembrane region" description="Helical" evidence="1">
    <location>
        <begin position="60"/>
        <end position="81"/>
    </location>
</feature>
<evidence type="ECO:0000256" key="1">
    <source>
        <dbReference type="SAM" id="Phobius"/>
    </source>
</evidence>
<dbReference type="OrthoDB" id="4499303at2759"/>
<keyword evidence="1" id="KW-0472">Membrane</keyword>
<feature type="transmembrane region" description="Helical" evidence="1">
    <location>
        <begin position="6"/>
        <end position="29"/>
    </location>
</feature>
<dbReference type="EMBL" id="KV878350">
    <property type="protein sequence ID" value="OJJ43763.1"/>
    <property type="molecule type" value="Genomic_DNA"/>
</dbReference>
<organism evidence="2 3">
    <name type="scientific">Penicilliopsis zonata CBS 506.65</name>
    <dbReference type="NCBI Taxonomy" id="1073090"/>
    <lineage>
        <taxon>Eukaryota</taxon>
        <taxon>Fungi</taxon>
        <taxon>Dikarya</taxon>
        <taxon>Ascomycota</taxon>
        <taxon>Pezizomycotina</taxon>
        <taxon>Eurotiomycetes</taxon>
        <taxon>Eurotiomycetidae</taxon>
        <taxon>Eurotiales</taxon>
        <taxon>Aspergillaceae</taxon>
        <taxon>Penicilliopsis</taxon>
    </lineage>
</organism>
<keyword evidence="1" id="KW-1133">Transmembrane helix</keyword>
<accession>A0A1L9S9D0</accession>
<gene>
    <name evidence="2" type="ORF">ASPZODRAFT_169064</name>
</gene>
<keyword evidence="3" id="KW-1185">Reference proteome</keyword>
<keyword evidence="1" id="KW-0812">Transmembrane</keyword>
<sequence length="179" mass="19887">MNWVETARVALSLVLSSIVLLVKYAFWFLRLCTVPFVRFGRGVLHLALLPLAFLVKFEAILTFVTVALLTGIVAGLVLHYLNVSVVKVLNISPGDHSLLPRKRASRSRKIKASSKNYATHQSGDIWPPSARTMTGSLPTADDYLKEWSHQTDPRSYSKNKGLLASTILEEDEYSEVSGD</sequence>
<name>A0A1L9S9D0_9EURO</name>
<protein>
    <submittedName>
        <fullName evidence="2">Uncharacterized protein</fullName>
    </submittedName>
</protein>
<evidence type="ECO:0000313" key="2">
    <source>
        <dbReference type="EMBL" id="OJJ43763.1"/>
    </source>
</evidence>
<reference evidence="3" key="1">
    <citation type="journal article" date="2017" name="Genome Biol.">
        <title>Comparative genomics reveals high biological diversity and specific adaptations in the industrially and medically important fungal genus Aspergillus.</title>
        <authorList>
            <person name="de Vries R.P."/>
            <person name="Riley R."/>
            <person name="Wiebenga A."/>
            <person name="Aguilar-Osorio G."/>
            <person name="Amillis S."/>
            <person name="Uchima C.A."/>
            <person name="Anderluh G."/>
            <person name="Asadollahi M."/>
            <person name="Askin M."/>
            <person name="Barry K."/>
            <person name="Battaglia E."/>
            <person name="Bayram O."/>
            <person name="Benocci T."/>
            <person name="Braus-Stromeyer S.A."/>
            <person name="Caldana C."/>
            <person name="Canovas D."/>
            <person name="Cerqueira G.C."/>
            <person name="Chen F."/>
            <person name="Chen W."/>
            <person name="Choi C."/>
            <person name="Clum A."/>
            <person name="Dos Santos R.A."/>
            <person name="Damasio A.R."/>
            <person name="Diallinas G."/>
            <person name="Emri T."/>
            <person name="Fekete E."/>
            <person name="Flipphi M."/>
            <person name="Freyberg S."/>
            <person name="Gallo A."/>
            <person name="Gournas C."/>
            <person name="Habgood R."/>
            <person name="Hainaut M."/>
            <person name="Harispe M.L."/>
            <person name="Henrissat B."/>
            <person name="Hilden K.S."/>
            <person name="Hope R."/>
            <person name="Hossain A."/>
            <person name="Karabika E."/>
            <person name="Karaffa L."/>
            <person name="Karanyi Z."/>
            <person name="Krasevec N."/>
            <person name="Kuo A."/>
            <person name="Kusch H."/>
            <person name="LaButti K."/>
            <person name="Lagendijk E.L."/>
            <person name="Lapidus A."/>
            <person name="Levasseur A."/>
            <person name="Lindquist E."/>
            <person name="Lipzen A."/>
            <person name="Logrieco A.F."/>
            <person name="MacCabe A."/>
            <person name="Maekelae M.R."/>
            <person name="Malavazi I."/>
            <person name="Melin P."/>
            <person name="Meyer V."/>
            <person name="Mielnichuk N."/>
            <person name="Miskei M."/>
            <person name="Molnar A.P."/>
            <person name="Mule G."/>
            <person name="Ngan C.Y."/>
            <person name="Orejas M."/>
            <person name="Orosz E."/>
            <person name="Ouedraogo J.P."/>
            <person name="Overkamp K.M."/>
            <person name="Park H.-S."/>
            <person name="Perrone G."/>
            <person name="Piumi F."/>
            <person name="Punt P.J."/>
            <person name="Ram A.F."/>
            <person name="Ramon A."/>
            <person name="Rauscher S."/>
            <person name="Record E."/>
            <person name="Riano-Pachon D.M."/>
            <person name="Robert V."/>
            <person name="Roehrig J."/>
            <person name="Ruller R."/>
            <person name="Salamov A."/>
            <person name="Salih N.S."/>
            <person name="Samson R.A."/>
            <person name="Sandor E."/>
            <person name="Sanguinetti M."/>
            <person name="Schuetze T."/>
            <person name="Sepcic K."/>
            <person name="Shelest E."/>
            <person name="Sherlock G."/>
            <person name="Sophianopoulou V."/>
            <person name="Squina F.M."/>
            <person name="Sun H."/>
            <person name="Susca A."/>
            <person name="Todd R.B."/>
            <person name="Tsang A."/>
            <person name="Unkles S.E."/>
            <person name="van de Wiele N."/>
            <person name="van Rossen-Uffink D."/>
            <person name="Oliveira J.V."/>
            <person name="Vesth T.C."/>
            <person name="Visser J."/>
            <person name="Yu J.-H."/>
            <person name="Zhou M."/>
            <person name="Andersen M.R."/>
            <person name="Archer D.B."/>
            <person name="Baker S.E."/>
            <person name="Benoit I."/>
            <person name="Brakhage A.A."/>
            <person name="Braus G.H."/>
            <person name="Fischer R."/>
            <person name="Frisvad J.C."/>
            <person name="Goldman G.H."/>
            <person name="Houbraken J."/>
            <person name="Oakley B."/>
            <person name="Pocsi I."/>
            <person name="Scazzocchio C."/>
            <person name="Seiboth B."/>
            <person name="vanKuyk P.A."/>
            <person name="Wortman J."/>
            <person name="Dyer P.S."/>
            <person name="Grigoriev I.V."/>
        </authorList>
    </citation>
    <scope>NUCLEOTIDE SEQUENCE [LARGE SCALE GENOMIC DNA]</scope>
    <source>
        <strain evidence="3">CBS 506.65</strain>
    </source>
</reference>
<proteinExistence type="predicted"/>
<dbReference type="GeneID" id="34613349"/>
<dbReference type="Proteomes" id="UP000184188">
    <property type="component" value="Unassembled WGS sequence"/>
</dbReference>
<dbReference type="RefSeq" id="XP_022578273.1">
    <property type="nucleotide sequence ID" value="XM_022726885.1"/>
</dbReference>
<dbReference type="VEuPathDB" id="FungiDB:ASPZODRAFT_169064"/>